<comment type="caution">
    <text evidence="2">The sequence shown here is derived from an EMBL/GenBank/DDBJ whole genome shotgun (WGS) entry which is preliminary data.</text>
</comment>
<dbReference type="HOGENOM" id="CLU_2755522_0_0_5"/>
<organism evidence="2 3">
    <name type="scientific">Salipiger mucosus DSM 16094</name>
    <dbReference type="NCBI Taxonomy" id="1123237"/>
    <lineage>
        <taxon>Bacteria</taxon>
        <taxon>Pseudomonadati</taxon>
        <taxon>Pseudomonadota</taxon>
        <taxon>Alphaproteobacteria</taxon>
        <taxon>Rhodobacterales</taxon>
        <taxon>Roseobacteraceae</taxon>
        <taxon>Salipiger</taxon>
    </lineage>
</organism>
<dbReference type="Proteomes" id="UP000015347">
    <property type="component" value="Unassembled WGS sequence"/>
</dbReference>
<dbReference type="STRING" id="1123237.Salmuc_04899"/>
<evidence type="ECO:0000313" key="2">
    <source>
        <dbReference type="EMBL" id="EPX85628.1"/>
    </source>
</evidence>
<feature type="compositionally biased region" description="Acidic residues" evidence="1">
    <location>
        <begin position="56"/>
        <end position="70"/>
    </location>
</feature>
<name>S9R128_9RHOB</name>
<reference evidence="3" key="1">
    <citation type="journal article" date="2014" name="Stand. Genomic Sci.">
        <title>Genome sequence of the exopolysaccharide-producing Salipiger mucosus type strain (DSM 16094(T)), a moderately halophilic member of the Roseobacter clade.</title>
        <authorList>
            <person name="Riedel T."/>
            <person name="Spring S."/>
            <person name="Fiebig A."/>
            <person name="Petersen J."/>
            <person name="Kyrpides N.C."/>
            <person name="Goker M."/>
            <person name="Klenk H.P."/>
        </authorList>
    </citation>
    <scope>NUCLEOTIDE SEQUENCE [LARGE SCALE GENOMIC DNA]</scope>
    <source>
        <strain evidence="3">DSM 16094</strain>
    </source>
</reference>
<proteinExistence type="predicted"/>
<feature type="compositionally biased region" description="Low complexity" evidence="1">
    <location>
        <begin position="41"/>
        <end position="51"/>
    </location>
</feature>
<accession>S9R128</accession>
<protein>
    <submittedName>
        <fullName evidence="2">Uncharacterized protein</fullName>
    </submittedName>
</protein>
<dbReference type="AlphaFoldDB" id="S9R128"/>
<keyword evidence="3" id="KW-1185">Reference proteome</keyword>
<feature type="region of interest" description="Disordered" evidence="1">
    <location>
        <begin position="41"/>
        <end position="70"/>
    </location>
</feature>
<evidence type="ECO:0000256" key="1">
    <source>
        <dbReference type="SAM" id="MobiDB-lite"/>
    </source>
</evidence>
<gene>
    <name evidence="2" type="ORF">Salmuc_04899</name>
</gene>
<dbReference type="EMBL" id="APVH01000008">
    <property type="protein sequence ID" value="EPX85628.1"/>
    <property type="molecule type" value="Genomic_DNA"/>
</dbReference>
<sequence length="70" mass="7832">MTDILNRRIEEIEVAIEATSGAHRESLMRELERVVAELEAQGGKASSSAQARLDAECEDRVEENFDNMPI</sequence>
<dbReference type="RefSeq" id="WP_020039557.1">
    <property type="nucleotide sequence ID" value="NZ_KE557273.1"/>
</dbReference>
<evidence type="ECO:0000313" key="3">
    <source>
        <dbReference type="Proteomes" id="UP000015347"/>
    </source>
</evidence>